<name>A0ABN1W817_9PSEU</name>
<gene>
    <name evidence="1" type="ORF">GCM10009676_19900</name>
</gene>
<evidence type="ECO:0000313" key="2">
    <source>
        <dbReference type="Proteomes" id="UP001500653"/>
    </source>
</evidence>
<evidence type="ECO:0000313" key="1">
    <source>
        <dbReference type="EMBL" id="GAA1235862.1"/>
    </source>
</evidence>
<protein>
    <submittedName>
        <fullName evidence="1">Uncharacterized protein</fullName>
    </submittedName>
</protein>
<sequence>MAYNIHDLVRQPGSRNWSEDFTLYTEADSGDPIATSRVLCNRGLH</sequence>
<keyword evidence="2" id="KW-1185">Reference proteome</keyword>
<comment type="caution">
    <text evidence="1">The sequence shown here is derived from an EMBL/GenBank/DDBJ whole genome shotgun (WGS) entry which is preliminary data.</text>
</comment>
<accession>A0ABN1W817</accession>
<proteinExistence type="predicted"/>
<dbReference type="EMBL" id="BAAALN010000005">
    <property type="protein sequence ID" value="GAA1235862.1"/>
    <property type="molecule type" value="Genomic_DNA"/>
</dbReference>
<reference evidence="1 2" key="1">
    <citation type="journal article" date="2019" name="Int. J. Syst. Evol. Microbiol.">
        <title>The Global Catalogue of Microorganisms (GCM) 10K type strain sequencing project: providing services to taxonomists for standard genome sequencing and annotation.</title>
        <authorList>
            <consortium name="The Broad Institute Genomics Platform"/>
            <consortium name="The Broad Institute Genome Sequencing Center for Infectious Disease"/>
            <person name="Wu L."/>
            <person name="Ma J."/>
        </authorList>
    </citation>
    <scope>NUCLEOTIDE SEQUENCE [LARGE SCALE GENOMIC DNA]</scope>
    <source>
        <strain evidence="1 2">JCM 13023</strain>
    </source>
</reference>
<organism evidence="1 2">
    <name type="scientific">Prauserella halophila</name>
    <dbReference type="NCBI Taxonomy" id="185641"/>
    <lineage>
        <taxon>Bacteria</taxon>
        <taxon>Bacillati</taxon>
        <taxon>Actinomycetota</taxon>
        <taxon>Actinomycetes</taxon>
        <taxon>Pseudonocardiales</taxon>
        <taxon>Pseudonocardiaceae</taxon>
        <taxon>Prauserella</taxon>
    </lineage>
</organism>
<dbReference type="Proteomes" id="UP001500653">
    <property type="component" value="Unassembled WGS sequence"/>
</dbReference>